<feature type="compositionally biased region" description="Basic and acidic residues" evidence="1">
    <location>
        <begin position="17"/>
        <end position="28"/>
    </location>
</feature>
<gene>
    <name evidence="2" type="ORF">NDU88_010235</name>
</gene>
<comment type="caution">
    <text evidence="2">The sequence shown here is derived from an EMBL/GenBank/DDBJ whole genome shotgun (WGS) entry which is preliminary data.</text>
</comment>
<evidence type="ECO:0000256" key="1">
    <source>
        <dbReference type="SAM" id="MobiDB-lite"/>
    </source>
</evidence>
<feature type="compositionally biased region" description="Basic residues" evidence="1">
    <location>
        <begin position="29"/>
        <end position="42"/>
    </location>
</feature>
<dbReference type="AlphaFoldDB" id="A0AAV7S2Q6"/>
<reference evidence="2" key="1">
    <citation type="journal article" date="2022" name="bioRxiv">
        <title>Sequencing and chromosome-scale assembly of the giantPleurodeles waltlgenome.</title>
        <authorList>
            <person name="Brown T."/>
            <person name="Elewa A."/>
            <person name="Iarovenko S."/>
            <person name="Subramanian E."/>
            <person name="Araus A.J."/>
            <person name="Petzold A."/>
            <person name="Susuki M."/>
            <person name="Suzuki K.-i.T."/>
            <person name="Hayashi T."/>
            <person name="Toyoda A."/>
            <person name="Oliveira C."/>
            <person name="Osipova E."/>
            <person name="Leigh N.D."/>
            <person name="Simon A."/>
            <person name="Yun M.H."/>
        </authorList>
    </citation>
    <scope>NUCLEOTIDE SEQUENCE</scope>
    <source>
        <strain evidence="2">20211129_DDA</strain>
        <tissue evidence="2">Liver</tissue>
    </source>
</reference>
<dbReference type="EMBL" id="JANPWB010000009">
    <property type="protein sequence ID" value="KAJ1157528.1"/>
    <property type="molecule type" value="Genomic_DNA"/>
</dbReference>
<proteinExistence type="predicted"/>
<sequence>MTASAEAIKQSGLMKESLGKPIDDESLRLPKHSARSGRKALGRKVSSSEMAESRQSEAYFCVRGEVFSRAQVVLEFYEIKIFI</sequence>
<evidence type="ECO:0000313" key="3">
    <source>
        <dbReference type="Proteomes" id="UP001066276"/>
    </source>
</evidence>
<accession>A0AAV7S2Q6</accession>
<organism evidence="2 3">
    <name type="scientific">Pleurodeles waltl</name>
    <name type="common">Iberian ribbed newt</name>
    <dbReference type="NCBI Taxonomy" id="8319"/>
    <lineage>
        <taxon>Eukaryota</taxon>
        <taxon>Metazoa</taxon>
        <taxon>Chordata</taxon>
        <taxon>Craniata</taxon>
        <taxon>Vertebrata</taxon>
        <taxon>Euteleostomi</taxon>
        <taxon>Amphibia</taxon>
        <taxon>Batrachia</taxon>
        <taxon>Caudata</taxon>
        <taxon>Salamandroidea</taxon>
        <taxon>Salamandridae</taxon>
        <taxon>Pleurodelinae</taxon>
        <taxon>Pleurodeles</taxon>
    </lineage>
</organism>
<feature type="region of interest" description="Disordered" evidence="1">
    <location>
        <begin position="1"/>
        <end position="53"/>
    </location>
</feature>
<keyword evidence="3" id="KW-1185">Reference proteome</keyword>
<name>A0AAV7S2Q6_PLEWA</name>
<protein>
    <submittedName>
        <fullName evidence="2">Uncharacterized protein</fullName>
    </submittedName>
</protein>
<evidence type="ECO:0000313" key="2">
    <source>
        <dbReference type="EMBL" id="KAJ1157528.1"/>
    </source>
</evidence>
<dbReference type="Proteomes" id="UP001066276">
    <property type="component" value="Chromosome 5"/>
</dbReference>